<dbReference type="InterPro" id="IPR016071">
    <property type="entry name" value="Staphylococal_nuclease_OB-fold"/>
</dbReference>
<organism evidence="2">
    <name type="scientific">freshwater sediment metagenome</name>
    <dbReference type="NCBI Taxonomy" id="556182"/>
    <lineage>
        <taxon>unclassified sequences</taxon>
        <taxon>metagenomes</taxon>
        <taxon>ecological metagenomes</taxon>
    </lineage>
</organism>
<dbReference type="Gene3D" id="2.40.50.90">
    <property type="match status" value="1"/>
</dbReference>
<name>A0AA48M2P6_9ZZZZ</name>
<protein>
    <recommendedName>
        <fullName evidence="1">TNase-like domain-containing protein</fullName>
    </recommendedName>
</protein>
<evidence type="ECO:0000313" key="2">
    <source>
        <dbReference type="EMBL" id="CAJ0865765.1"/>
    </source>
</evidence>
<dbReference type="SMART" id="SM00318">
    <property type="entry name" value="SNc"/>
    <property type="match status" value="1"/>
</dbReference>
<dbReference type="AlphaFoldDB" id="A0AA48M2P6"/>
<proteinExistence type="predicted"/>
<evidence type="ECO:0000259" key="1">
    <source>
        <dbReference type="SMART" id="SM00318"/>
    </source>
</evidence>
<gene>
    <name evidence="2" type="ORF">AMST5_01797</name>
</gene>
<reference evidence="2" key="1">
    <citation type="submission" date="2023-07" db="EMBL/GenBank/DDBJ databases">
        <authorList>
            <person name="Pelsma A.J. K."/>
        </authorList>
    </citation>
    <scope>NUCLEOTIDE SEQUENCE</scope>
</reference>
<dbReference type="SUPFAM" id="SSF50199">
    <property type="entry name" value="Staphylococcal nuclease"/>
    <property type="match status" value="1"/>
</dbReference>
<dbReference type="EMBL" id="OY288114">
    <property type="protein sequence ID" value="CAJ0865765.1"/>
    <property type="molecule type" value="Genomic_DNA"/>
</dbReference>
<sequence length="278" mass="29033">MDIATPFLRRPWQGRIRTAVLAAFLANPAAALAPAAETGACSLENATPATVAVVENNGELLLDDGRRAALSGVEFPPAGGAAHKRLSQWLAGQDVFIRAFSGASDRWGRTAAAFFAAQGSDAAAPIVSVGSALLEEGLARFRPDPPAAPCATEYRAAEAIARDARRGIWADAAMLPVSAGEGARSLLQRKGMVVLEGQISSFGESRGLVFLNFGQKRAEAVSIVVLRRNLAMLQGSGIDPAGLVGRKVRVRGLIETGFGPRIEVSTPAEIEILDSPAP</sequence>
<dbReference type="Pfam" id="PF00565">
    <property type="entry name" value="SNase"/>
    <property type="match status" value="1"/>
</dbReference>
<accession>A0AA48M2P6</accession>
<dbReference type="InterPro" id="IPR035437">
    <property type="entry name" value="SNase_OB-fold_sf"/>
</dbReference>
<feature type="domain" description="TNase-like" evidence="1">
    <location>
        <begin position="45"/>
        <end position="171"/>
    </location>
</feature>